<feature type="compositionally biased region" description="Polar residues" evidence="1">
    <location>
        <begin position="1"/>
        <end position="12"/>
    </location>
</feature>
<evidence type="ECO:0000256" key="1">
    <source>
        <dbReference type="SAM" id="MobiDB-lite"/>
    </source>
</evidence>
<feature type="compositionally biased region" description="Basic and acidic residues" evidence="1">
    <location>
        <begin position="132"/>
        <end position="149"/>
    </location>
</feature>
<evidence type="ECO:0000313" key="2">
    <source>
        <dbReference type="EMBL" id="CAL4080577.1"/>
    </source>
</evidence>
<feature type="compositionally biased region" description="Low complexity" evidence="1">
    <location>
        <begin position="44"/>
        <end position="57"/>
    </location>
</feature>
<organism evidence="2 3">
    <name type="scientific">Meganyctiphanes norvegica</name>
    <name type="common">Northern krill</name>
    <name type="synonym">Thysanopoda norvegica</name>
    <dbReference type="NCBI Taxonomy" id="48144"/>
    <lineage>
        <taxon>Eukaryota</taxon>
        <taxon>Metazoa</taxon>
        <taxon>Ecdysozoa</taxon>
        <taxon>Arthropoda</taxon>
        <taxon>Crustacea</taxon>
        <taxon>Multicrustacea</taxon>
        <taxon>Malacostraca</taxon>
        <taxon>Eumalacostraca</taxon>
        <taxon>Eucarida</taxon>
        <taxon>Euphausiacea</taxon>
        <taxon>Euphausiidae</taxon>
        <taxon>Meganyctiphanes</taxon>
    </lineage>
</organism>
<proteinExistence type="predicted"/>
<gene>
    <name evidence="2" type="ORF">MNOR_LOCUS11322</name>
</gene>
<protein>
    <recommendedName>
        <fullName evidence="4">Exophilin 5</fullName>
    </recommendedName>
</protein>
<dbReference type="AlphaFoldDB" id="A0AAV2QD60"/>
<feature type="compositionally biased region" description="Polar residues" evidence="1">
    <location>
        <begin position="73"/>
        <end position="83"/>
    </location>
</feature>
<comment type="caution">
    <text evidence="2">The sequence shown here is derived from an EMBL/GenBank/DDBJ whole genome shotgun (WGS) entry which is preliminary data.</text>
</comment>
<evidence type="ECO:0008006" key="4">
    <source>
        <dbReference type="Google" id="ProtNLM"/>
    </source>
</evidence>
<keyword evidence="3" id="KW-1185">Reference proteome</keyword>
<feature type="region of interest" description="Disordered" evidence="1">
    <location>
        <begin position="1"/>
        <end position="91"/>
    </location>
</feature>
<sequence length="224" mass="24998">MSKSTEISQTDNLDIGRAGGWKRRCRPPMLKVSKTPNPEIKTMVSVSDSDTSPSISSEKQHVDNTVCDENVSTKRPASESTLTYAKDKQDSVEVAEEALLSDIMVDPVSPSVSTSSSEHEHHTSEILLQSNEDQKSVDQSHTIKDKCKDQTSSPVKLVPIHCRQDNSSMFKNNQQKNVYDEKVSIKQQATEKNVQSCKNKVKENKLPKKGKFRSFKASDFIPTV</sequence>
<dbReference type="Proteomes" id="UP001497623">
    <property type="component" value="Unassembled WGS sequence"/>
</dbReference>
<name>A0AAV2QD60_MEGNR</name>
<evidence type="ECO:0000313" key="3">
    <source>
        <dbReference type="Proteomes" id="UP001497623"/>
    </source>
</evidence>
<accession>A0AAV2QD60</accession>
<feature type="compositionally biased region" description="Low complexity" evidence="1">
    <location>
        <begin position="107"/>
        <end position="116"/>
    </location>
</feature>
<reference evidence="2 3" key="1">
    <citation type="submission" date="2024-05" db="EMBL/GenBank/DDBJ databases">
        <authorList>
            <person name="Wallberg A."/>
        </authorList>
    </citation>
    <scope>NUCLEOTIDE SEQUENCE [LARGE SCALE GENOMIC DNA]</scope>
</reference>
<feature type="region of interest" description="Disordered" evidence="1">
    <location>
        <begin position="104"/>
        <end position="152"/>
    </location>
</feature>
<dbReference type="EMBL" id="CAXKWB010005925">
    <property type="protein sequence ID" value="CAL4080577.1"/>
    <property type="molecule type" value="Genomic_DNA"/>
</dbReference>